<dbReference type="STRING" id="1388766.A0A017S1X4"/>
<proteinExistence type="inferred from homology"/>
<comment type="similarity">
    <text evidence="2">Belongs to the aldo/keto reductase family. Aldo/keto reductase 2 subfamily.</text>
</comment>
<protein>
    <submittedName>
        <fullName evidence="4">Aryl-alcohol dehydrogenase</fullName>
    </submittedName>
</protein>
<dbReference type="Pfam" id="PF00248">
    <property type="entry name" value="Aldo_ket_red"/>
    <property type="match status" value="1"/>
</dbReference>
<sequence length="356" mass="39090">METFDSVPPPPTPLGHHRILSPTAGIRVSPLQLGAMSIGSAWSAGMGSMTKDASFVLLDAFSEESESEIGEWMCERGNRDQLVVATKYTGAYQGYQSGMKGNMVNCAGNSKRSLVMSVWDSLCKLQTDYIDILHVHWWDYTTSVAEVMDSLHALVMSGKVLYLEISNTPAWIVSVANAYATLQGRTPFSREILPMARQFSMTLAPWDAVGGGKFQTEKALHERQERGDGSLRKMMGSDAQFEDEIRMSQALAKVAAEHGIDSVTAIALAYVLAKVPYVFPLIGGRRVEYLYDNIQALSTRLSEEQIRFLESVKPLDVGYPQNMLGEEPGVTGNEGMALAPAGKIAFVRYPRAIGYE</sequence>
<evidence type="ECO:0000313" key="4">
    <source>
        <dbReference type="EMBL" id="EYE90160.1"/>
    </source>
</evidence>
<dbReference type="Gene3D" id="3.20.20.100">
    <property type="entry name" value="NADP-dependent oxidoreductase domain"/>
    <property type="match status" value="1"/>
</dbReference>
<evidence type="ECO:0000256" key="1">
    <source>
        <dbReference type="ARBA" id="ARBA00023002"/>
    </source>
</evidence>
<evidence type="ECO:0000313" key="5">
    <source>
        <dbReference type="Proteomes" id="UP000019804"/>
    </source>
</evidence>
<dbReference type="AlphaFoldDB" id="A0A017S1X4"/>
<dbReference type="SUPFAM" id="SSF51430">
    <property type="entry name" value="NAD(P)-linked oxidoreductase"/>
    <property type="match status" value="1"/>
</dbReference>
<dbReference type="InterPro" id="IPR023210">
    <property type="entry name" value="NADP_OxRdtase_dom"/>
</dbReference>
<dbReference type="PANTHER" id="PTHR43364">
    <property type="entry name" value="NADH-SPECIFIC METHYLGLYOXAL REDUCTASE-RELATED"/>
    <property type="match status" value="1"/>
</dbReference>
<dbReference type="Proteomes" id="UP000019804">
    <property type="component" value="Unassembled WGS sequence"/>
</dbReference>
<evidence type="ECO:0000259" key="3">
    <source>
        <dbReference type="Pfam" id="PF00248"/>
    </source>
</evidence>
<keyword evidence="5" id="KW-1185">Reference proteome</keyword>
<accession>A0A017S1X4</accession>
<gene>
    <name evidence="4" type="ORF">EURHEDRAFT_534518</name>
</gene>
<reference evidence="5" key="1">
    <citation type="journal article" date="2014" name="Nat. Commun.">
        <title>Genomic adaptations of the halophilic Dead Sea filamentous fungus Eurotium rubrum.</title>
        <authorList>
            <person name="Kis-Papo T."/>
            <person name="Weig A.R."/>
            <person name="Riley R."/>
            <person name="Persoh D."/>
            <person name="Salamov A."/>
            <person name="Sun H."/>
            <person name="Lipzen A."/>
            <person name="Wasser S.P."/>
            <person name="Rambold G."/>
            <person name="Grigoriev I.V."/>
            <person name="Nevo E."/>
        </authorList>
    </citation>
    <scope>NUCLEOTIDE SEQUENCE [LARGE SCALE GENOMIC DNA]</scope>
    <source>
        <strain evidence="5">CBS 135680</strain>
    </source>
</reference>
<organism evidence="4 5">
    <name type="scientific">Aspergillus ruber (strain CBS 135680)</name>
    <dbReference type="NCBI Taxonomy" id="1388766"/>
    <lineage>
        <taxon>Eukaryota</taxon>
        <taxon>Fungi</taxon>
        <taxon>Dikarya</taxon>
        <taxon>Ascomycota</taxon>
        <taxon>Pezizomycotina</taxon>
        <taxon>Eurotiomycetes</taxon>
        <taxon>Eurotiomycetidae</taxon>
        <taxon>Eurotiales</taxon>
        <taxon>Aspergillaceae</taxon>
        <taxon>Aspergillus</taxon>
        <taxon>Aspergillus subgen. Aspergillus</taxon>
    </lineage>
</organism>
<dbReference type="RefSeq" id="XP_040633850.1">
    <property type="nucleotide sequence ID" value="XM_040787293.1"/>
</dbReference>
<dbReference type="HOGENOM" id="CLU_023205_2_2_1"/>
<evidence type="ECO:0000256" key="2">
    <source>
        <dbReference type="ARBA" id="ARBA00038157"/>
    </source>
</evidence>
<dbReference type="GeneID" id="63702417"/>
<name>A0A017S1X4_ASPRC</name>
<dbReference type="OrthoDB" id="48988at2759"/>
<dbReference type="EMBL" id="KK088468">
    <property type="protein sequence ID" value="EYE90160.1"/>
    <property type="molecule type" value="Genomic_DNA"/>
</dbReference>
<feature type="domain" description="NADP-dependent oxidoreductase" evidence="3">
    <location>
        <begin position="62"/>
        <end position="312"/>
    </location>
</feature>
<keyword evidence="1" id="KW-0560">Oxidoreductase</keyword>
<dbReference type="GO" id="GO:0016491">
    <property type="term" value="F:oxidoreductase activity"/>
    <property type="evidence" value="ECO:0007669"/>
    <property type="project" value="UniProtKB-KW"/>
</dbReference>
<dbReference type="InterPro" id="IPR050523">
    <property type="entry name" value="AKR_Detox_Biosynth"/>
</dbReference>
<dbReference type="InterPro" id="IPR036812">
    <property type="entry name" value="NAD(P)_OxRdtase_dom_sf"/>
</dbReference>
<dbReference type="PANTHER" id="PTHR43364:SF2">
    <property type="entry name" value="ARYL-ALCOHOL DEHYDROGENASE AAD10-RELATED"/>
    <property type="match status" value="1"/>
</dbReference>